<keyword evidence="5" id="KW-0067">ATP-binding</keyword>
<keyword evidence="4" id="KW-0418">Kinase</keyword>
<dbReference type="Pfam" id="PF00069">
    <property type="entry name" value="Pkinase"/>
    <property type="match status" value="1"/>
</dbReference>
<evidence type="ECO:0000256" key="1">
    <source>
        <dbReference type="ARBA" id="ARBA00022527"/>
    </source>
</evidence>
<organism evidence="7 8">
    <name type="scientific">Monoraphidium neglectum</name>
    <dbReference type="NCBI Taxonomy" id="145388"/>
    <lineage>
        <taxon>Eukaryota</taxon>
        <taxon>Viridiplantae</taxon>
        <taxon>Chlorophyta</taxon>
        <taxon>core chlorophytes</taxon>
        <taxon>Chlorophyceae</taxon>
        <taxon>CS clade</taxon>
        <taxon>Sphaeropleales</taxon>
        <taxon>Selenastraceae</taxon>
        <taxon>Monoraphidium</taxon>
    </lineage>
</organism>
<evidence type="ECO:0000313" key="8">
    <source>
        <dbReference type="Proteomes" id="UP000054498"/>
    </source>
</evidence>
<dbReference type="KEGG" id="mng:MNEG_14700"/>
<dbReference type="OrthoDB" id="40902at2759"/>
<accession>A0A0D2IZI9</accession>
<dbReference type="InterPro" id="IPR050205">
    <property type="entry name" value="CDPK_Ser/Thr_kinases"/>
</dbReference>
<dbReference type="PANTHER" id="PTHR24349">
    <property type="entry name" value="SERINE/THREONINE-PROTEIN KINASE"/>
    <property type="match status" value="1"/>
</dbReference>
<dbReference type="GO" id="GO:0005524">
    <property type="term" value="F:ATP binding"/>
    <property type="evidence" value="ECO:0007669"/>
    <property type="project" value="UniProtKB-KW"/>
</dbReference>
<dbReference type="AlphaFoldDB" id="A0A0D2IZI9"/>
<evidence type="ECO:0000256" key="4">
    <source>
        <dbReference type="ARBA" id="ARBA00022777"/>
    </source>
</evidence>
<evidence type="ECO:0000313" key="7">
    <source>
        <dbReference type="EMBL" id="KIY93262.1"/>
    </source>
</evidence>
<protein>
    <recommendedName>
        <fullName evidence="6">Protein kinase domain-containing protein</fullName>
    </recommendedName>
</protein>
<name>A0A0D2IZI9_9CHLO</name>
<dbReference type="GeneID" id="25732289"/>
<evidence type="ECO:0000256" key="3">
    <source>
        <dbReference type="ARBA" id="ARBA00022741"/>
    </source>
</evidence>
<keyword evidence="2" id="KW-0808">Transferase</keyword>
<gene>
    <name evidence="7" type="ORF">MNEG_14700</name>
</gene>
<dbReference type="GO" id="GO:0004674">
    <property type="term" value="F:protein serine/threonine kinase activity"/>
    <property type="evidence" value="ECO:0007669"/>
    <property type="project" value="UniProtKB-KW"/>
</dbReference>
<evidence type="ECO:0000256" key="5">
    <source>
        <dbReference type="ARBA" id="ARBA00022840"/>
    </source>
</evidence>
<proteinExistence type="predicted"/>
<dbReference type="Proteomes" id="UP000054498">
    <property type="component" value="Unassembled WGS sequence"/>
</dbReference>
<dbReference type="SUPFAM" id="SSF56112">
    <property type="entry name" value="Protein kinase-like (PK-like)"/>
    <property type="match status" value="1"/>
</dbReference>
<dbReference type="PROSITE" id="PS50011">
    <property type="entry name" value="PROTEIN_KINASE_DOM"/>
    <property type="match status" value="1"/>
</dbReference>
<dbReference type="RefSeq" id="XP_013892282.1">
    <property type="nucleotide sequence ID" value="XM_014036828.1"/>
</dbReference>
<reference evidence="7 8" key="1">
    <citation type="journal article" date="2013" name="BMC Genomics">
        <title>Reconstruction of the lipid metabolism for the microalga Monoraphidium neglectum from its genome sequence reveals characteristics suitable for biofuel production.</title>
        <authorList>
            <person name="Bogen C."/>
            <person name="Al-Dilaimi A."/>
            <person name="Albersmeier A."/>
            <person name="Wichmann J."/>
            <person name="Grundmann M."/>
            <person name="Rupp O."/>
            <person name="Lauersen K.J."/>
            <person name="Blifernez-Klassen O."/>
            <person name="Kalinowski J."/>
            <person name="Goesmann A."/>
            <person name="Mussgnug J.H."/>
            <person name="Kruse O."/>
        </authorList>
    </citation>
    <scope>NUCLEOTIDE SEQUENCE [LARGE SCALE GENOMIC DNA]</scope>
    <source>
        <strain evidence="7 8">SAG 48.87</strain>
    </source>
</reference>
<keyword evidence="8" id="KW-1185">Reference proteome</keyword>
<sequence>MFDSGGPEGVLKVIDLGSAEFLQPDQLVARAFGTVRYSSPEMARDVCGQRSDVWSAGVVIYQILAGRVPFLKDTDEATLSLLQRGPEVKFAGSRWKNISAEAKDCIRLMLHPDPKQRPTASQVLQHPWLAAEAPQTAIDAAILHQLQLFASLNRARRLMLGVAAKTLSGAEASHLLKKFLALDKVRGPG</sequence>
<keyword evidence="3" id="KW-0547">Nucleotide-binding</keyword>
<evidence type="ECO:0000256" key="2">
    <source>
        <dbReference type="ARBA" id="ARBA00022679"/>
    </source>
</evidence>
<dbReference type="InterPro" id="IPR000719">
    <property type="entry name" value="Prot_kinase_dom"/>
</dbReference>
<dbReference type="InterPro" id="IPR011009">
    <property type="entry name" value="Kinase-like_dom_sf"/>
</dbReference>
<feature type="domain" description="Protein kinase" evidence="6">
    <location>
        <begin position="1"/>
        <end position="129"/>
    </location>
</feature>
<keyword evidence="1" id="KW-0723">Serine/threonine-protein kinase</keyword>
<dbReference type="Gene3D" id="1.10.510.10">
    <property type="entry name" value="Transferase(Phosphotransferase) domain 1"/>
    <property type="match status" value="1"/>
</dbReference>
<dbReference type="SMART" id="SM00220">
    <property type="entry name" value="S_TKc"/>
    <property type="match status" value="1"/>
</dbReference>
<dbReference type="EMBL" id="KK104913">
    <property type="protein sequence ID" value="KIY93262.1"/>
    <property type="molecule type" value="Genomic_DNA"/>
</dbReference>
<evidence type="ECO:0000259" key="6">
    <source>
        <dbReference type="PROSITE" id="PS50011"/>
    </source>
</evidence>